<keyword evidence="8" id="KW-1185">Reference proteome</keyword>
<dbReference type="PANTHER" id="PTHR14948">
    <property type="entry name" value="NG5"/>
    <property type="match status" value="1"/>
</dbReference>
<evidence type="ECO:0000256" key="4">
    <source>
        <dbReference type="ARBA" id="ARBA00023136"/>
    </source>
</evidence>
<reference evidence="7 8" key="1">
    <citation type="submission" date="2019-07" db="EMBL/GenBank/DDBJ databases">
        <authorList>
            <person name="Hibberd C M."/>
            <person name="Gehrig L. J."/>
            <person name="Chang H.-W."/>
            <person name="Venkatesh S."/>
        </authorList>
    </citation>
    <scope>NUCLEOTIDE SEQUENCE [LARGE SCALE GENOMIC DNA]</scope>
    <source>
        <strain evidence="7">Ruminococcus_torques_SSTS_Bg7063</strain>
    </source>
</reference>
<gene>
    <name evidence="7" type="ORF">RTSSTS7063_01554</name>
</gene>
<keyword evidence="2 6" id="KW-0812">Transmembrane</keyword>
<proteinExistence type="predicted"/>
<feature type="region of interest" description="Disordered" evidence="5">
    <location>
        <begin position="24"/>
        <end position="158"/>
    </location>
</feature>
<dbReference type="AlphaFoldDB" id="A0A564TQQ8"/>
<feature type="compositionally biased region" description="Basic and acidic residues" evidence="5">
    <location>
        <begin position="69"/>
        <end position="83"/>
    </location>
</feature>
<dbReference type="Pfam" id="PF04505">
    <property type="entry name" value="CD225"/>
    <property type="match status" value="1"/>
</dbReference>
<evidence type="ECO:0000256" key="6">
    <source>
        <dbReference type="SAM" id="Phobius"/>
    </source>
</evidence>
<feature type="transmembrane region" description="Helical" evidence="6">
    <location>
        <begin position="239"/>
        <end position="271"/>
    </location>
</feature>
<evidence type="ECO:0000256" key="2">
    <source>
        <dbReference type="ARBA" id="ARBA00022692"/>
    </source>
</evidence>
<dbReference type="Proteomes" id="UP000363661">
    <property type="component" value="Unassembled WGS sequence"/>
</dbReference>
<evidence type="ECO:0000256" key="3">
    <source>
        <dbReference type="ARBA" id="ARBA00022989"/>
    </source>
</evidence>
<protein>
    <submittedName>
        <fullName evidence="7">Interferon-induced transmembrane protein</fullName>
    </submittedName>
</protein>
<dbReference type="InterPro" id="IPR051423">
    <property type="entry name" value="CD225/Dispanin"/>
</dbReference>
<dbReference type="PANTHER" id="PTHR14948:SF25">
    <property type="entry name" value="DUF4190 DOMAIN-CONTAINING PROTEIN"/>
    <property type="match status" value="1"/>
</dbReference>
<evidence type="ECO:0000256" key="1">
    <source>
        <dbReference type="ARBA" id="ARBA00004370"/>
    </source>
</evidence>
<sequence length="272" mass="30439">MRCMNCYQEIPDSCKFCPNCGAKQPVQKMEPVSQVKEETTDNITEDTAEVQQPTEKVQSEEDVQPAEKVQPKEDVQPTEKVQLEEDVQPTEPTQPADVAGSYQNDPYKSVNQEQNTASQNDPYNSTYNQQNQYGGSQDANQGNSNPYGGENNYQYGQGYGQQTQNYGQQYQGYYQQDNFNGMNQKPVNWVPYLVLSIISTLCCCLPFGVVGIVFSAKINSSMTAGNLEEAQNNAKMAKIWIIVSFAIGILTWLIYMILIVTGAVSGSAYYYY</sequence>
<organism evidence="7 8">
    <name type="scientific">[Ruminococcus] torques</name>
    <dbReference type="NCBI Taxonomy" id="33039"/>
    <lineage>
        <taxon>Bacteria</taxon>
        <taxon>Bacillati</taxon>
        <taxon>Bacillota</taxon>
        <taxon>Clostridia</taxon>
        <taxon>Lachnospirales</taxon>
        <taxon>Lachnospiraceae</taxon>
        <taxon>Mediterraneibacter</taxon>
    </lineage>
</organism>
<dbReference type="GO" id="GO:0016020">
    <property type="term" value="C:membrane"/>
    <property type="evidence" value="ECO:0007669"/>
    <property type="project" value="UniProtKB-SubCell"/>
</dbReference>
<feature type="compositionally biased region" description="Polar residues" evidence="5">
    <location>
        <begin position="101"/>
        <end position="146"/>
    </location>
</feature>
<keyword evidence="3 6" id="KW-1133">Transmembrane helix</keyword>
<keyword evidence="4 6" id="KW-0472">Membrane</keyword>
<dbReference type="InterPro" id="IPR007593">
    <property type="entry name" value="CD225/Dispanin_fam"/>
</dbReference>
<evidence type="ECO:0000256" key="5">
    <source>
        <dbReference type="SAM" id="MobiDB-lite"/>
    </source>
</evidence>
<feature type="transmembrane region" description="Helical" evidence="6">
    <location>
        <begin position="189"/>
        <end position="218"/>
    </location>
</feature>
<evidence type="ECO:0000313" key="7">
    <source>
        <dbReference type="EMBL" id="VUX09541.1"/>
    </source>
</evidence>
<comment type="subcellular location">
    <subcellularLocation>
        <location evidence="1">Membrane</location>
    </subcellularLocation>
</comment>
<name>A0A564TQQ8_9FIRM</name>
<evidence type="ECO:0000313" key="8">
    <source>
        <dbReference type="Proteomes" id="UP000363661"/>
    </source>
</evidence>
<feature type="compositionally biased region" description="Low complexity" evidence="5">
    <location>
        <begin position="147"/>
        <end position="158"/>
    </location>
</feature>
<dbReference type="EMBL" id="CABHNA010000054">
    <property type="protein sequence ID" value="VUX09541.1"/>
    <property type="molecule type" value="Genomic_DNA"/>
</dbReference>
<accession>A0A564TQQ8</accession>